<name>A0A1A8YHE9_PLAOA</name>
<evidence type="ECO:0000313" key="4">
    <source>
        <dbReference type="Proteomes" id="UP000078555"/>
    </source>
</evidence>
<organism evidence="2 3">
    <name type="scientific">Plasmodium ovale wallikeri</name>
    <dbReference type="NCBI Taxonomy" id="864142"/>
    <lineage>
        <taxon>Eukaryota</taxon>
        <taxon>Sar</taxon>
        <taxon>Alveolata</taxon>
        <taxon>Apicomplexa</taxon>
        <taxon>Aconoidasida</taxon>
        <taxon>Haemosporida</taxon>
        <taxon>Plasmodiidae</taxon>
        <taxon>Plasmodium</taxon>
        <taxon>Plasmodium (Plasmodium)</taxon>
    </lineage>
</organism>
<evidence type="ECO:0000313" key="1">
    <source>
        <dbReference type="EMBL" id="SBT30516.1"/>
    </source>
</evidence>
<protein>
    <submittedName>
        <fullName evidence="2">Uncharacterized protein</fullName>
    </submittedName>
</protein>
<keyword evidence="4" id="KW-1185">Reference proteome</keyword>
<gene>
    <name evidence="1" type="ORF">POVWA1_001810</name>
    <name evidence="2" type="ORF">POVWA2_001700</name>
</gene>
<sequence>MIHAKVAHLEKEKIESLPPPVQGCMSSQVASEFYYCNVKLILGRKVIRQVDVKARGVHVTYTSHIKIDDDDLKNFHIFLTPLKRNKNLLGQTKATVFFFKYV</sequence>
<dbReference type="EMBL" id="FLRD01000003">
    <property type="protein sequence ID" value="SBT30516.1"/>
    <property type="molecule type" value="Genomic_DNA"/>
</dbReference>
<dbReference type="EMBL" id="FLRE01000008">
    <property type="protein sequence ID" value="SBT30976.1"/>
    <property type="molecule type" value="Genomic_DNA"/>
</dbReference>
<reference evidence="2" key="2">
    <citation type="submission" date="2016-05" db="EMBL/GenBank/DDBJ databases">
        <authorList>
            <person name="Lavstsen T."/>
            <person name="Jespersen J.S."/>
        </authorList>
    </citation>
    <scope>NUCLEOTIDE SEQUENCE [LARGE SCALE GENOMIC DNA]</scope>
</reference>
<evidence type="ECO:0000313" key="3">
    <source>
        <dbReference type="Proteomes" id="UP000078550"/>
    </source>
</evidence>
<dbReference type="AlphaFoldDB" id="A0A1A8YHE9"/>
<evidence type="ECO:0000313" key="2">
    <source>
        <dbReference type="EMBL" id="SBT30976.1"/>
    </source>
</evidence>
<accession>A0A1A8YHE9</accession>
<dbReference type="Proteomes" id="UP000078555">
    <property type="component" value="Unassembled WGS sequence"/>
</dbReference>
<reference evidence="3 4" key="1">
    <citation type="submission" date="2016-05" db="EMBL/GenBank/DDBJ databases">
        <authorList>
            <person name="Naeem Raeece"/>
        </authorList>
    </citation>
    <scope>NUCLEOTIDE SEQUENCE [LARGE SCALE GENOMIC DNA]</scope>
</reference>
<dbReference type="Proteomes" id="UP000078550">
    <property type="component" value="Unassembled WGS sequence"/>
</dbReference>
<proteinExistence type="predicted"/>